<feature type="region of interest" description="Disordered" evidence="1">
    <location>
        <begin position="1"/>
        <end position="39"/>
    </location>
</feature>
<evidence type="ECO:0000313" key="3">
    <source>
        <dbReference type="Proteomes" id="UP000020681"/>
    </source>
</evidence>
<dbReference type="EMBL" id="JAOL01000153">
    <property type="protein sequence ID" value="EUA87835.1"/>
    <property type="molecule type" value="Genomic_DNA"/>
</dbReference>
<sequence>MNGFPDATPVPSLSRRWPVRRDPQPARRDTEEDRQRQTEVGVEYKCGRIQGSEIVVEMLVSVSALSTLARL</sequence>
<evidence type="ECO:0000256" key="1">
    <source>
        <dbReference type="SAM" id="MobiDB-lite"/>
    </source>
</evidence>
<protein>
    <submittedName>
        <fullName evidence="2">Uncharacterized protein</fullName>
    </submittedName>
</protein>
<comment type="caution">
    <text evidence="2">The sequence shown here is derived from an EMBL/GenBank/DDBJ whole genome shotgun (WGS) entry which is preliminary data.</text>
</comment>
<dbReference type="Proteomes" id="UP000020681">
    <property type="component" value="Unassembled WGS sequence"/>
</dbReference>
<feature type="compositionally biased region" description="Basic and acidic residues" evidence="1">
    <location>
        <begin position="19"/>
        <end position="37"/>
    </location>
</feature>
<accession>A0ABP3AC54</accession>
<gene>
    <name evidence="2" type="ORF">I551_5708</name>
</gene>
<organism evidence="2 3">
    <name type="scientific">Mycobacterium ulcerans str. Harvey</name>
    <dbReference type="NCBI Taxonomy" id="1299332"/>
    <lineage>
        <taxon>Bacteria</taxon>
        <taxon>Bacillati</taxon>
        <taxon>Actinomycetota</taxon>
        <taxon>Actinomycetes</taxon>
        <taxon>Mycobacteriales</taxon>
        <taxon>Mycobacteriaceae</taxon>
        <taxon>Mycobacterium</taxon>
        <taxon>Mycobacterium ulcerans group</taxon>
    </lineage>
</organism>
<reference evidence="2 3" key="1">
    <citation type="submission" date="2014-01" db="EMBL/GenBank/DDBJ databases">
        <authorList>
            <person name="Dobos K."/>
            <person name="Lenaerts A."/>
            <person name="Ordway D."/>
            <person name="DeGroote M.A."/>
            <person name="Parker T."/>
            <person name="Sizemore C."/>
            <person name="Tallon L.J."/>
            <person name="Sadzewicz L.K."/>
            <person name="Sengamalay N."/>
            <person name="Fraser C.M."/>
            <person name="Hine E."/>
            <person name="Shefchek K.A."/>
            <person name="Das S.P."/>
            <person name="Tettelin H."/>
        </authorList>
    </citation>
    <scope>NUCLEOTIDE SEQUENCE [LARGE SCALE GENOMIC DNA]</scope>
    <source>
        <strain evidence="2 3">Harvey</strain>
    </source>
</reference>
<proteinExistence type="predicted"/>
<name>A0ABP3AC54_MYCUL</name>
<evidence type="ECO:0000313" key="2">
    <source>
        <dbReference type="EMBL" id="EUA87835.1"/>
    </source>
</evidence>
<keyword evidence="3" id="KW-1185">Reference proteome</keyword>